<dbReference type="GO" id="GO:0005509">
    <property type="term" value="F:calcium ion binding"/>
    <property type="evidence" value="ECO:0007669"/>
    <property type="project" value="InterPro"/>
</dbReference>
<dbReference type="InterPro" id="IPR044674">
    <property type="entry name" value="EDEM1/2/3"/>
</dbReference>
<dbReference type="InterPro" id="IPR012341">
    <property type="entry name" value="6hp_glycosidase-like_sf"/>
</dbReference>
<dbReference type="OrthoDB" id="8118055at2759"/>
<comment type="subcellular location">
    <subcellularLocation>
        <location evidence="1">Endoplasmic reticulum</location>
    </subcellularLocation>
</comment>
<comment type="caution">
    <text evidence="6">The sequence shown here is derived from an EMBL/GenBank/DDBJ whole genome shotgun (WGS) entry which is preliminary data.</text>
</comment>
<dbReference type="Proteomes" id="UP000230750">
    <property type="component" value="Unassembled WGS sequence"/>
</dbReference>
<reference evidence="6 7" key="1">
    <citation type="journal article" date="2017" name="PLoS Biol.">
        <title>The sea cucumber genome provides insights into morphological evolution and visceral regeneration.</title>
        <authorList>
            <person name="Zhang X."/>
            <person name="Sun L."/>
            <person name="Yuan J."/>
            <person name="Sun Y."/>
            <person name="Gao Y."/>
            <person name="Zhang L."/>
            <person name="Li S."/>
            <person name="Dai H."/>
            <person name="Hamel J.F."/>
            <person name="Liu C."/>
            <person name="Yu Y."/>
            <person name="Liu S."/>
            <person name="Lin W."/>
            <person name="Guo K."/>
            <person name="Jin S."/>
            <person name="Xu P."/>
            <person name="Storey K.B."/>
            <person name="Huan P."/>
            <person name="Zhang T."/>
            <person name="Zhou Y."/>
            <person name="Zhang J."/>
            <person name="Lin C."/>
            <person name="Li X."/>
            <person name="Xing L."/>
            <person name="Huo D."/>
            <person name="Sun M."/>
            <person name="Wang L."/>
            <person name="Mercier A."/>
            <person name="Li F."/>
            <person name="Yang H."/>
            <person name="Xiang J."/>
        </authorList>
    </citation>
    <scope>NUCLEOTIDE SEQUENCE [LARGE SCALE GENOMIC DNA]</scope>
    <source>
        <strain evidence="6">Shaxun</strain>
        <tissue evidence="6">Muscle</tissue>
    </source>
</reference>
<gene>
    <name evidence="6" type="ORF">BSL78_04263</name>
</gene>
<organism evidence="6 7">
    <name type="scientific">Stichopus japonicus</name>
    <name type="common">Sea cucumber</name>
    <dbReference type="NCBI Taxonomy" id="307972"/>
    <lineage>
        <taxon>Eukaryota</taxon>
        <taxon>Metazoa</taxon>
        <taxon>Echinodermata</taxon>
        <taxon>Eleutherozoa</taxon>
        <taxon>Echinozoa</taxon>
        <taxon>Holothuroidea</taxon>
        <taxon>Aspidochirotacea</taxon>
        <taxon>Aspidochirotida</taxon>
        <taxon>Stichopodidae</taxon>
        <taxon>Apostichopus</taxon>
    </lineage>
</organism>
<protein>
    <recommendedName>
        <fullName evidence="5">alpha-1,2-Mannosidase</fullName>
        <ecNumber evidence="5">3.2.1.-</ecNumber>
    </recommendedName>
</protein>
<dbReference type="SUPFAM" id="SSF48225">
    <property type="entry name" value="Seven-hairpin glycosidases"/>
    <property type="match status" value="1"/>
</dbReference>
<keyword evidence="7" id="KW-1185">Reference proteome</keyword>
<comment type="similarity">
    <text evidence="2 5">Belongs to the glycosyl hydrolase 47 family.</text>
</comment>
<dbReference type="InterPro" id="IPR036026">
    <property type="entry name" value="Seven-hairpin_glycosidases"/>
</dbReference>
<evidence type="ECO:0000256" key="1">
    <source>
        <dbReference type="ARBA" id="ARBA00004240"/>
    </source>
</evidence>
<accession>A0A2G8LEW6</accession>
<dbReference type="GO" id="GO:0004571">
    <property type="term" value="F:mannosyl-oligosaccharide 1,2-alpha-mannosidase activity"/>
    <property type="evidence" value="ECO:0007669"/>
    <property type="project" value="InterPro"/>
</dbReference>
<dbReference type="GO" id="GO:0044322">
    <property type="term" value="C:endoplasmic reticulum quality control compartment"/>
    <property type="evidence" value="ECO:0007669"/>
    <property type="project" value="GOC"/>
</dbReference>
<dbReference type="AlphaFoldDB" id="A0A2G8LEW6"/>
<evidence type="ECO:0000256" key="2">
    <source>
        <dbReference type="ARBA" id="ARBA00007658"/>
    </source>
</evidence>
<dbReference type="InterPro" id="IPR001382">
    <property type="entry name" value="Glyco_hydro_47"/>
</dbReference>
<keyword evidence="3" id="KW-0256">Endoplasmic reticulum</keyword>
<name>A0A2G8LEW6_STIJA</name>
<dbReference type="STRING" id="307972.A0A2G8LEW6"/>
<evidence type="ECO:0000256" key="5">
    <source>
        <dbReference type="RuleBase" id="RU361193"/>
    </source>
</evidence>
<evidence type="ECO:0000256" key="3">
    <source>
        <dbReference type="ARBA" id="ARBA00022824"/>
    </source>
</evidence>
<dbReference type="GO" id="GO:0005975">
    <property type="term" value="P:carbohydrate metabolic process"/>
    <property type="evidence" value="ECO:0007669"/>
    <property type="project" value="InterPro"/>
</dbReference>
<dbReference type="PANTHER" id="PTHR45679:SF5">
    <property type="entry name" value="ER DEGRADATION-ENHANCING ALPHA-MANNOSIDASE-LIKE PROTEIN 1"/>
    <property type="match status" value="1"/>
</dbReference>
<dbReference type="EMBL" id="MRZV01000101">
    <property type="protein sequence ID" value="PIK58804.1"/>
    <property type="molecule type" value="Genomic_DNA"/>
</dbReference>
<dbReference type="GO" id="GO:1904380">
    <property type="term" value="P:endoplasmic reticulum mannose trimming"/>
    <property type="evidence" value="ECO:0007669"/>
    <property type="project" value="InterPro"/>
</dbReference>
<dbReference type="PRINTS" id="PR00747">
    <property type="entry name" value="GLYHDRLASE47"/>
</dbReference>
<dbReference type="Pfam" id="PF01532">
    <property type="entry name" value="Glyco_hydro_47"/>
    <property type="match status" value="1"/>
</dbReference>
<dbReference type="EC" id="3.2.1.-" evidence="5"/>
<proteinExistence type="inferred from homology"/>
<evidence type="ECO:0000313" key="7">
    <source>
        <dbReference type="Proteomes" id="UP000230750"/>
    </source>
</evidence>
<sequence>MGLGLARGNHSRLSQYEEKYSYFPETERIKRLGDAKNMFQFAYDNYVKYAFPLDELDPIHCTGRGSDQSDPSNLNINDVLGDYSLTMIDTLDTLAIIGNTSEFKQAVQLVIENVSFE</sequence>
<keyword evidence="5" id="KW-0378">Hydrolase</keyword>
<dbReference type="PANTHER" id="PTHR45679">
    <property type="entry name" value="ER DEGRADATION-ENHANCING ALPHA-MANNOSIDASE-LIKE PROTEIN 2"/>
    <property type="match status" value="1"/>
</dbReference>
<evidence type="ECO:0000256" key="4">
    <source>
        <dbReference type="ARBA" id="ARBA00023180"/>
    </source>
</evidence>
<evidence type="ECO:0000313" key="6">
    <source>
        <dbReference type="EMBL" id="PIK58804.1"/>
    </source>
</evidence>
<dbReference type="GO" id="GO:0016020">
    <property type="term" value="C:membrane"/>
    <property type="evidence" value="ECO:0007669"/>
    <property type="project" value="InterPro"/>
</dbReference>
<keyword evidence="5" id="KW-0326">Glycosidase</keyword>
<keyword evidence="4" id="KW-0325">Glycoprotein</keyword>
<dbReference type="Gene3D" id="1.50.10.10">
    <property type="match status" value="1"/>
</dbReference>